<keyword evidence="2" id="KW-1185">Reference proteome</keyword>
<reference evidence="1" key="2">
    <citation type="submission" date="2023-01" db="EMBL/GenBank/DDBJ databases">
        <title>Draft genome sequence of Portibacter lacus strain NBRC 108769.</title>
        <authorList>
            <person name="Sun Q."/>
            <person name="Mori K."/>
        </authorList>
    </citation>
    <scope>NUCLEOTIDE SEQUENCE</scope>
    <source>
        <strain evidence="1">NBRC 108769</strain>
    </source>
</reference>
<comment type="caution">
    <text evidence="1">The sequence shown here is derived from an EMBL/GenBank/DDBJ whole genome shotgun (WGS) entry which is preliminary data.</text>
</comment>
<evidence type="ECO:0000313" key="1">
    <source>
        <dbReference type="EMBL" id="GLR19900.1"/>
    </source>
</evidence>
<accession>A0AA37SVA5</accession>
<organism evidence="1 2">
    <name type="scientific">Portibacter lacus</name>
    <dbReference type="NCBI Taxonomy" id="1099794"/>
    <lineage>
        <taxon>Bacteria</taxon>
        <taxon>Pseudomonadati</taxon>
        <taxon>Bacteroidota</taxon>
        <taxon>Saprospiria</taxon>
        <taxon>Saprospirales</taxon>
        <taxon>Haliscomenobacteraceae</taxon>
        <taxon>Portibacter</taxon>
    </lineage>
</organism>
<reference evidence="1" key="1">
    <citation type="journal article" date="2014" name="Int. J. Syst. Evol. Microbiol.">
        <title>Complete genome sequence of Corynebacterium casei LMG S-19264T (=DSM 44701T), isolated from a smear-ripened cheese.</title>
        <authorList>
            <consortium name="US DOE Joint Genome Institute (JGI-PGF)"/>
            <person name="Walter F."/>
            <person name="Albersmeier A."/>
            <person name="Kalinowski J."/>
            <person name="Ruckert C."/>
        </authorList>
    </citation>
    <scope>NUCLEOTIDE SEQUENCE</scope>
    <source>
        <strain evidence="1">NBRC 108769</strain>
    </source>
</reference>
<dbReference type="EMBL" id="BSOH01000037">
    <property type="protein sequence ID" value="GLR19900.1"/>
    <property type="molecule type" value="Genomic_DNA"/>
</dbReference>
<dbReference type="AlphaFoldDB" id="A0AA37SVA5"/>
<name>A0AA37SVA5_9BACT</name>
<proteinExistence type="predicted"/>
<dbReference type="Proteomes" id="UP001156666">
    <property type="component" value="Unassembled WGS sequence"/>
</dbReference>
<dbReference type="RefSeq" id="WP_235293427.1">
    <property type="nucleotide sequence ID" value="NZ_BSOH01000037.1"/>
</dbReference>
<protein>
    <submittedName>
        <fullName evidence="1">Uncharacterized protein</fullName>
    </submittedName>
</protein>
<evidence type="ECO:0000313" key="2">
    <source>
        <dbReference type="Proteomes" id="UP001156666"/>
    </source>
</evidence>
<gene>
    <name evidence="1" type="ORF">GCM10007940_45160</name>
</gene>
<sequence length="246" mass="28092">MWKAMPFVNKNYNFYKQWVVPIRLFGLVLFSLHNITAQQLSFSLGVDLLNLPEFGDDYIPPGPSTSLGYSHNISETILLEISYRHIATPGNRPALGSGKPQLHFYSDDSKYVFTGIDYKRGFGSINRNGSRYKINAYFIGLGITKRVLEFHNFEYYIGLNVSYKKRMQIGLLQVAESSELISPDGNTIEIDAEFFQVFSRSSISLIGSHKITYAITDFFDIGIINGIPYDFEEGFFFLDVIFTYKL</sequence>